<keyword evidence="6" id="KW-1185">Reference proteome</keyword>
<comment type="similarity">
    <text evidence="2">Belongs to the bacterial solute-binding protein 5 family.</text>
</comment>
<evidence type="ECO:0000313" key="6">
    <source>
        <dbReference type="Proteomes" id="UP000184221"/>
    </source>
</evidence>
<dbReference type="GO" id="GO:0015833">
    <property type="term" value="P:peptide transport"/>
    <property type="evidence" value="ECO:0007669"/>
    <property type="project" value="TreeGrafter"/>
</dbReference>
<dbReference type="EMBL" id="FQXC01000003">
    <property type="protein sequence ID" value="SHH56985.1"/>
    <property type="molecule type" value="Genomic_DNA"/>
</dbReference>
<dbReference type="PANTHER" id="PTHR30290:SF62">
    <property type="entry name" value="OLIGOPEPTIDE ABC TRANSPORTER, PERIPLASMIC OLIGOPEPTIDE-BINDING PROTEIN"/>
    <property type="match status" value="1"/>
</dbReference>
<dbReference type="GO" id="GO:1904680">
    <property type="term" value="F:peptide transmembrane transporter activity"/>
    <property type="evidence" value="ECO:0007669"/>
    <property type="project" value="TreeGrafter"/>
</dbReference>
<dbReference type="PANTHER" id="PTHR30290">
    <property type="entry name" value="PERIPLASMIC BINDING COMPONENT OF ABC TRANSPORTER"/>
    <property type="match status" value="1"/>
</dbReference>
<dbReference type="AlphaFoldDB" id="A0A1M5U1L3"/>
<dbReference type="InterPro" id="IPR000914">
    <property type="entry name" value="SBP_5_dom"/>
</dbReference>
<dbReference type="InterPro" id="IPR039424">
    <property type="entry name" value="SBP_5"/>
</dbReference>
<keyword evidence="3" id="KW-0732">Signal</keyword>
<dbReference type="OrthoDB" id="9803988at2"/>
<dbReference type="CDD" id="cd08500">
    <property type="entry name" value="PBP2_NikA_DppA_OppA_like_4"/>
    <property type="match status" value="1"/>
</dbReference>
<evidence type="ECO:0000256" key="1">
    <source>
        <dbReference type="ARBA" id="ARBA00004418"/>
    </source>
</evidence>
<sequence>MKRLLLSGVALIALPAAAYANCPAITVADPQGVAPGAFPQQYDLSEFQEAAGCTMEFSANPEIDALNAQIKGNGDLPPLAERIPSEPLVVVPYDSVGTYGGELNVLSNATEAGTSDFLSVRHVSFVRYSDDLQTIVPNVAKSWEWNDDFTVLTMKLREGHKWSDGAPFTSADVAFWHDNLMLDTNIFETPKDYITVAGEPMTLETPDETTLVFRLPAPKPGLIAHFATHYSQPFMPKHFLGQFHPDINPDADSYAQSLGFENGYDAILAYYGNSDWTDTPTPMLSRAAIADGLPKSTYPTLESHIYISDTTEGRKLVANPYFFQVDPTGQQLPYISTQDELYINDNEVRILKLVNGEVDYKSQSLQLASAPILLENQESGDYTIHLRPEITMGVFGFNVTHPDEAKREVFNNLAFREAMSIAINREELNEIGFFGQGTPQQYVGFSPLPEFVDQSWLQYKTEYDPDAAKAALDGIGMVDTDGDGFRELPNGDKLVLNLNFSTQGIAGQTVELVAQNWADVGIQSVVKEVTPDEYRSAQSSNQLDVAMWRKSQPLAIVLGNNELWVPPYENYFGVRNAMLWAEWIDSGGSAGVEPPQWAKDMIDDINALQSAAQGTPEFEQLGNELVTAMVENMLFIGTVNAPAPIYQQNKLKNFADFKTHSYEYYRTYPYRASQWWLDE</sequence>
<protein>
    <submittedName>
        <fullName evidence="5">Peptide/nickel transport system substrate-binding protein</fullName>
    </submittedName>
</protein>
<dbReference type="Proteomes" id="UP000184221">
    <property type="component" value="Unassembled WGS sequence"/>
</dbReference>
<evidence type="ECO:0000259" key="4">
    <source>
        <dbReference type="Pfam" id="PF00496"/>
    </source>
</evidence>
<evidence type="ECO:0000313" key="5">
    <source>
        <dbReference type="EMBL" id="SHH56985.1"/>
    </source>
</evidence>
<accession>A0A1M5U1L3</accession>
<feature type="chain" id="PRO_5012590163" evidence="3">
    <location>
        <begin position="21"/>
        <end position="679"/>
    </location>
</feature>
<evidence type="ECO:0000256" key="2">
    <source>
        <dbReference type="ARBA" id="ARBA00005695"/>
    </source>
</evidence>
<feature type="domain" description="Solute-binding protein family 5" evidence="4">
    <location>
        <begin position="315"/>
        <end position="549"/>
    </location>
</feature>
<feature type="signal peptide" evidence="3">
    <location>
        <begin position="1"/>
        <end position="20"/>
    </location>
</feature>
<feature type="domain" description="Solute-binding protein family 5" evidence="4">
    <location>
        <begin position="134"/>
        <end position="234"/>
    </location>
</feature>
<name>A0A1M5U1L3_9RHOB</name>
<proteinExistence type="inferred from homology"/>
<dbReference type="Gene3D" id="3.40.190.10">
    <property type="entry name" value="Periplasmic binding protein-like II"/>
    <property type="match status" value="1"/>
</dbReference>
<dbReference type="Pfam" id="PF00496">
    <property type="entry name" value="SBP_bac_5"/>
    <property type="match status" value="2"/>
</dbReference>
<evidence type="ECO:0000256" key="3">
    <source>
        <dbReference type="SAM" id="SignalP"/>
    </source>
</evidence>
<gene>
    <name evidence="5" type="ORF">SAMN05443551_2455</name>
</gene>
<reference evidence="5 6" key="1">
    <citation type="submission" date="2016-11" db="EMBL/GenBank/DDBJ databases">
        <authorList>
            <person name="Jaros S."/>
            <person name="Januszkiewicz K."/>
            <person name="Wedrychowicz H."/>
        </authorList>
    </citation>
    <scope>NUCLEOTIDE SEQUENCE [LARGE SCALE GENOMIC DNA]</scope>
    <source>
        <strain evidence="5 6">DSM 29431</strain>
    </source>
</reference>
<dbReference type="STRING" id="996342.SAMN05443551_2455"/>
<organism evidence="5 6">
    <name type="scientific">Marivita hallyeonensis</name>
    <dbReference type="NCBI Taxonomy" id="996342"/>
    <lineage>
        <taxon>Bacteria</taxon>
        <taxon>Pseudomonadati</taxon>
        <taxon>Pseudomonadota</taxon>
        <taxon>Alphaproteobacteria</taxon>
        <taxon>Rhodobacterales</taxon>
        <taxon>Roseobacteraceae</taxon>
        <taxon>Marivita</taxon>
    </lineage>
</organism>
<dbReference type="Gene3D" id="3.10.105.10">
    <property type="entry name" value="Dipeptide-binding Protein, Domain 3"/>
    <property type="match status" value="1"/>
</dbReference>
<dbReference type="RefSeq" id="WP_072777838.1">
    <property type="nucleotide sequence ID" value="NZ_FQXC01000003.1"/>
</dbReference>
<dbReference type="SUPFAM" id="SSF53850">
    <property type="entry name" value="Periplasmic binding protein-like II"/>
    <property type="match status" value="1"/>
</dbReference>
<comment type="subcellular location">
    <subcellularLocation>
        <location evidence="1">Periplasm</location>
    </subcellularLocation>
</comment>